<reference evidence="1" key="1">
    <citation type="submission" date="2022-05" db="EMBL/GenBank/DDBJ databases">
        <title>A methanotrophic Mycobacterium dominates a cave microbial ecosystem.</title>
        <authorList>
            <person name="Van Spanning R.J.M."/>
            <person name="Guan Q."/>
            <person name="Melkonian C."/>
            <person name="Gallant J."/>
            <person name="Polerecky L."/>
            <person name="Flot J.-F."/>
            <person name="Brandt B.W."/>
            <person name="Braster M."/>
            <person name="Iturbe Espinoza P."/>
            <person name="Aerts J."/>
            <person name="Meima-Franke M."/>
            <person name="Piersma S.R."/>
            <person name="Bunduc C."/>
            <person name="Ummels R."/>
            <person name="Pain A."/>
            <person name="Fleming E.J."/>
            <person name="van der Wel N."/>
            <person name="Gherman V.D."/>
            <person name="Sarbu S.M."/>
            <person name="Bodelier P.L.E."/>
            <person name="Bitter W."/>
        </authorList>
    </citation>
    <scope>NUCLEOTIDE SEQUENCE</scope>
    <source>
        <strain evidence="1">Sulfur Cave</strain>
    </source>
</reference>
<sequence>MTTVRETLRRQLIAYSCSQNCMGVEGNAGGCCTLDDRDFIPGPVRDAETFLIDLRRVLGREVSRHEVFIDFDEGRTLFPDRPSWQLPANYPALRVRPDVEWIPCRFYDKTTNACTVYDIRPAMCRDFLCDHLKGVIALLNLREK</sequence>
<protein>
    <submittedName>
        <fullName evidence="1">YkgJ family cysteine cluster protein</fullName>
    </submittedName>
</protein>
<accession>A0ABY4QH36</accession>
<dbReference type="EMBL" id="CP097320">
    <property type="protein sequence ID" value="UQX09316.1"/>
    <property type="molecule type" value="Genomic_DNA"/>
</dbReference>
<organism evidence="1 2">
    <name type="scientific">Candidatus Mycobacterium methanotrophicum</name>
    <dbReference type="NCBI Taxonomy" id="2943498"/>
    <lineage>
        <taxon>Bacteria</taxon>
        <taxon>Bacillati</taxon>
        <taxon>Actinomycetota</taxon>
        <taxon>Actinomycetes</taxon>
        <taxon>Mycobacteriales</taxon>
        <taxon>Mycobacteriaceae</taxon>
        <taxon>Mycobacterium</taxon>
    </lineage>
</organism>
<name>A0ABY4QH36_9MYCO</name>
<gene>
    <name evidence="1" type="ORF">M5I08_12735</name>
</gene>
<keyword evidence="2" id="KW-1185">Reference proteome</keyword>
<proteinExistence type="predicted"/>
<dbReference type="RefSeq" id="WP_219066841.1">
    <property type="nucleotide sequence ID" value="NZ_CAJUXY010000012.1"/>
</dbReference>
<evidence type="ECO:0000313" key="1">
    <source>
        <dbReference type="EMBL" id="UQX09316.1"/>
    </source>
</evidence>
<dbReference type="Proteomes" id="UP001056610">
    <property type="component" value="Chromosome"/>
</dbReference>
<evidence type="ECO:0000313" key="2">
    <source>
        <dbReference type="Proteomes" id="UP001056610"/>
    </source>
</evidence>